<organism evidence="1 2">
    <name type="scientific">Thermosulfurimonas marina</name>
    <dbReference type="NCBI Taxonomy" id="2047767"/>
    <lineage>
        <taxon>Bacteria</taxon>
        <taxon>Pseudomonadati</taxon>
        <taxon>Thermodesulfobacteriota</taxon>
        <taxon>Thermodesulfobacteria</taxon>
        <taxon>Thermodesulfobacteriales</taxon>
        <taxon>Thermodesulfobacteriaceae</taxon>
        <taxon>Thermosulfurimonas</taxon>
    </lineage>
</organism>
<gene>
    <name evidence="1" type="ORF">FVE67_07565</name>
</gene>
<accession>A0A6H1WU30</accession>
<keyword evidence="2" id="KW-1185">Reference proteome</keyword>
<sequence>MTLPPVLIRPDYAYEAKRELLEALYAFVEEEASRFDFRCEPGCSSCCTTQLYVTSLEARYLLEDLPPELRQRLLSLSDYPRPATSPNTMALLLMRGKEPPEDEPGEIRPCPLLGSEGLCLVYPRRPLTCRVMFSRVRCSLSGQAEVPPEFLALASLLFQLLEELDAGGVYGHLTDVVRFLEELEKGAPEVPEWLSGNREAPDLAYLPEEDALRQALARLYRRKLPSGRTFKEVLDEIKKGFGPREALSFLDEIL</sequence>
<evidence type="ECO:0000313" key="1">
    <source>
        <dbReference type="EMBL" id="QJA06659.1"/>
    </source>
</evidence>
<dbReference type="EMBL" id="CP042909">
    <property type="protein sequence ID" value="QJA06659.1"/>
    <property type="molecule type" value="Genomic_DNA"/>
</dbReference>
<dbReference type="RefSeq" id="WP_168720012.1">
    <property type="nucleotide sequence ID" value="NZ_CP042909.1"/>
</dbReference>
<dbReference type="Proteomes" id="UP000501253">
    <property type="component" value="Chromosome"/>
</dbReference>
<dbReference type="AlphaFoldDB" id="A0A6H1WU30"/>
<proteinExistence type="predicted"/>
<dbReference type="InterPro" id="IPR005358">
    <property type="entry name" value="Puta_zinc/iron-chelating_dom"/>
</dbReference>
<dbReference type="KEGG" id="tmai:FVE67_07565"/>
<evidence type="ECO:0000313" key="2">
    <source>
        <dbReference type="Proteomes" id="UP000501253"/>
    </source>
</evidence>
<dbReference type="Pfam" id="PF03692">
    <property type="entry name" value="CxxCxxCC"/>
    <property type="match status" value="1"/>
</dbReference>
<protein>
    <recommendedName>
        <fullName evidence="3">YkgJ family cysteine cluster protein</fullName>
    </recommendedName>
</protein>
<reference evidence="1 2" key="1">
    <citation type="submission" date="2019-08" db="EMBL/GenBank/DDBJ databases">
        <title>Complete genome sequence of Thermosulfurimonas marina SU872T, an anaerobic thermophilic chemolithoautotrophic bacterium isolated from a shallow marine hydrothermal vent.</title>
        <authorList>
            <person name="Allioux M."/>
            <person name="Jebbar M."/>
            <person name="Slobodkina G."/>
            <person name="Slobodkin A."/>
            <person name="Moalic Y."/>
            <person name="Frolova A."/>
            <person name="Shao Z."/>
            <person name="Alain K."/>
        </authorList>
    </citation>
    <scope>NUCLEOTIDE SEQUENCE [LARGE SCALE GENOMIC DNA]</scope>
    <source>
        <strain evidence="1 2">SU872</strain>
    </source>
</reference>
<evidence type="ECO:0008006" key="3">
    <source>
        <dbReference type="Google" id="ProtNLM"/>
    </source>
</evidence>
<name>A0A6H1WU30_9BACT</name>